<evidence type="ECO:0000313" key="1">
    <source>
        <dbReference type="EMBL" id="AAR26909.1"/>
    </source>
</evidence>
<reference evidence="1" key="1">
    <citation type="journal article" date="2003" name="J. Mol. Evol.">
        <title>Comparisons of two large phaeoviral genomes and evolutionary implications.</title>
        <authorList>
            <person name="Delaroque N."/>
            <person name="Boland W."/>
            <person name="Muller D.G."/>
            <person name="Knippers R."/>
        </authorList>
    </citation>
    <scope>NUCLEOTIDE SEQUENCE</scope>
    <source>
        <strain evidence="1">FirrV-1</strain>
    </source>
</reference>
<accession>Q6XM02</accession>
<reference evidence="1" key="2">
    <citation type="submission" date="2003-01" db="EMBL/GenBank/DDBJ databases">
        <title>Partial Nucleotide Sequence of the Feldmannia irregularis Virus FirrV-1 Genome: On the Evolution of Large Phaeoviral Genomes.</title>
        <authorList>
            <person name="Delaroque N."/>
            <person name="Knippers R."/>
            <person name="Mueller D.G."/>
            <person name="Boland W."/>
        </authorList>
    </citation>
    <scope>NUCLEOTIDE SEQUENCE</scope>
    <source>
        <strain evidence="1">FirrV-1</strain>
    </source>
</reference>
<dbReference type="EMBL" id="AY225134">
    <property type="protein sequence ID" value="AAR26909.1"/>
    <property type="molecule type" value="Genomic_DNA"/>
</dbReference>
<organism evidence="1">
    <name type="scientific">Feldmannia irregularis virus a</name>
    <dbReference type="NCBI Taxonomy" id="231992"/>
    <lineage>
        <taxon>Viruses</taxon>
        <taxon>Varidnaviria</taxon>
        <taxon>Bamfordvirae</taxon>
        <taxon>Nucleocytoviricota</taxon>
        <taxon>Megaviricetes</taxon>
        <taxon>Algavirales</taxon>
        <taxon>Phycodnaviridae</taxon>
        <taxon>Phaeovirus</taxon>
        <taxon>Phaeovirus irregularis</taxon>
    </lineage>
</organism>
<protein>
    <submittedName>
        <fullName evidence="1">FirrV-1-B34</fullName>
    </submittedName>
</protein>
<dbReference type="RefSeq" id="YP_009665647.1">
    <property type="nucleotide sequence ID" value="NC_043252.1"/>
</dbReference>
<proteinExistence type="predicted"/>
<dbReference type="KEGG" id="vg:41332224"/>
<dbReference type="GeneID" id="41332224"/>
<sequence length="423" mass="48999">MDGFDDLDFVGTGSIKGREAIMSYEIDSRTMIKAHLRAFESDLVNGGGFLECTAALEDRLTPRGLKKLLDLKISIRLRVAQDMREKQRTEAIPAMTQPLEFPLDDADGFTTVLQKWATMPEDDPKYYLHMVFRFYMKDYHDFLVNKGQVIFYPSYQTILDILYPSDAAIAFPPEFRAFMKDAHSRSLETPYTPLPVKGDAKKVSLQYNFEALPDVATQRRYIERVFDIWKQTSFCTYPTYLCTGKPGCGYVENQFIYFRKIKRVKKEMEKLVNFPRETLAKLDTLVCKYPLVHEVYLDYAKNSSQFSSERKQFRRIMLQKFRKHFVMCKELGIHSDLARHVVERNSLLSAAPVLDHALQDFEKYCTKKIRVYYSESSVGTFLALTQGVLSLLECYGLKHLALMDESMYLCFTITEGIRQATMG</sequence>
<name>Q6XM02_9PHYC</name>